<dbReference type="Gene3D" id="3.20.20.450">
    <property type="entry name" value="EAL domain"/>
    <property type="match status" value="1"/>
</dbReference>
<dbReference type="InterPro" id="IPR029787">
    <property type="entry name" value="Nucleotide_cyclase"/>
</dbReference>
<dbReference type="InterPro" id="IPR000160">
    <property type="entry name" value="GGDEF_dom"/>
</dbReference>
<dbReference type="PANTHER" id="PTHR44757">
    <property type="entry name" value="DIGUANYLATE CYCLASE DGCP"/>
    <property type="match status" value="1"/>
</dbReference>
<dbReference type="InterPro" id="IPR001610">
    <property type="entry name" value="PAC"/>
</dbReference>
<dbReference type="EMBL" id="JAUYVI010000003">
    <property type="protein sequence ID" value="MDQ7247669.1"/>
    <property type="molecule type" value="Genomic_DNA"/>
</dbReference>
<dbReference type="SUPFAM" id="SSF141868">
    <property type="entry name" value="EAL domain-like"/>
    <property type="match status" value="1"/>
</dbReference>
<dbReference type="Pfam" id="PF05226">
    <property type="entry name" value="CHASE2"/>
    <property type="match status" value="1"/>
</dbReference>
<dbReference type="InterPro" id="IPR000014">
    <property type="entry name" value="PAS"/>
</dbReference>
<dbReference type="Gene3D" id="3.30.70.270">
    <property type="match status" value="1"/>
</dbReference>
<feature type="transmembrane region" description="Helical" evidence="1">
    <location>
        <begin position="403"/>
        <end position="425"/>
    </location>
</feature>
<keyword evidence="1" id="KW-0472">Membrane</keyword>
<dbReference type="SMART" id="SM01080">
    <property type="entry name" value="CHASE2"/>
    <property type="match status" value="1"/>
</dbReference>
<dbReference type="PROSITE" id="PS50113">
    <property type="entry name" value="PAC"/>
    <property type="match status" value="1"/>
</dbReference>
<dbReference type="NCBIfam" id="TIGR00229">
    <property type="entry name" value="sensory_box"/>
    <property type="match status" value="1"/>
</dbReference>
<dbReference type="Gene3D" id="3.30.450.20">
    <property type="entry name" value="PAS domain"/>
    <property type="match status" value="1"/>
</dbReference>
<evidence type="ECO:0000256" key="1">
    <source>
        <dbReference type="SAM" id="Phobius"/>
    </source>
</evidence>
<gene>
    <name evidence="6" type="ORF">Q8A70_08315</name>
</gene>
<evidence type="ECO:0000259" key="2">
    <source>
        <dbReference type="PROSITE" id="PS50112"/>
    </source>
</evidence>
<dbReference type="Pfam" id="PF08447">
    <property type="entry name" value="PAS_3"/>
    <property type="match status" value="1"/>
</dbReference>
<comment type="caution">
    <text evidence="6">The sequence shown here is derived from an EMBL/GenBank/DDBJ whole genome shotgun (WGS) entry which is preliminary data.</text>
</comment>
<feature type="domain" description="EAL" evidence="4">
    <location>
        <begin position="772"/>
        <end position="1028"/>
    </location>
</feature>
<dbReference type="InterPro" id="IPR013655">
    <property type="entry name" value="PAS_fold_3"/>
</dbReference>
<dbReference type="CDD" id="cd01948">
    <property type="entry name" value="EAL"/>
    <property type="match status" value="1"/>
</dbReference>
<keyword evidence="1" id="KW-0812">Transmembrane</keyword>
<dbReference type="SUPFAM" id="SSF55073">
    <property type="entry name" value="Nucleotide cyclase"/>
    <property type="match status" value="1"/>
</dbReference>
<dbReference type="RefSeq" id="WP_379955103.1">
    <property type="nucleotide sequence ID" value="NZ_JAUYVI010000003.1"/>
</dbReference>
<dbReference type="InterPro" id="IPR001633">
    <property type="entry name" value="EAL_dom"/>
</dbReference>
<dbReference type="InterPro" id="IPR043128">
    <property type="entry name" value="Rev_trsase/Diguanyl_cyclase"/>
</dbReference>
<dbReference type="NCBIfam" id="TIGR00254">
    <property type="entry name" value="GGDEF"/>
    <property type="match status" value="1"/>
</dbReference>
<dbReference type="Pfam" id="PF00563">
    <property type="entry name" value="EAL"/>
    <property type="match status" value="1"/>
</dbReference>
<feature type="transmembrane region" description="Helical" evidence="1">
    <location>
        <begin position="378"/>
        <end position="396"/>
    </location>
</feature>
<feature type="domain" description="GGDEF" evidence="5">
    <location>
        <begin position="628"/>
        <end position="763"/>
    </location>
</feature>
<dbReference type="SMART" id="SM00267">
    <property type="entry name" value="GGDEF"/>
    <property type="match status" value="1"/>
</dbReference>
<organism evidence="6 7">
    <name type="scientific">Dongia sedimenti</name>
    <dbReference type="NCBI Taxonomy" id="3064282"/>
    <lineage>
        <taxon>Bacteria</taxon>
        <taxon>Pseudomonadati</taxon>
        <taxon>Pseudomonadota</taxon>
        <taxon>Alphaproteobacteria</taxon>
        <taxon>Rhodospirillales</taxon>
        <taxon>Dongiaceae</taxon>
        <taxon>Dongia</taxon>
    </lineage>
</organism>
<dbReference type="SMART" id="SM00091">
    <property type="entry name" value="PAS"/>
    <property type="match status" value="1"/>
</dbReference>
<dbReference type="PROSITE" id="PS50883">
    <property type="entry name" value="EAL"/>
    <property type="match status" value="1"/>
</dbReference>
<sequence>MTGIGGTIGKRWTAVATALAVTLLVILTMIFIRPALVERLEGENYDIRFREIRGVEKPGPETVIVAADEKTAAALGRWPFSHRYFATAIDRLKADGAKVIAFDVIFPQAELALPDDVRTRLTAILQSLPPDSGPAKDLRAVLDAPGPDDAMAQSMKNAGNVVIGFALDDGDAEVRGGGAPPFVEDWAYGKINPRPDGSNDVGPHEIGVLPPVDQLGEAARAGGFVNVQKDIDTAPRSETFARQFDGETYPPLSLAAAAAYLDVSPLDIELNLGDRLSSGSIRVGDRSVPIDSQAKSLVNYYGPRQTFPTYSMLDVVEGKFAPGTFADKIVFIGVTLTAVQDLFKSSFDLNIPGVERHATITQRILEGPALIEPDYAELINRIALVVLGLLAAAFTIRLPGNGGIATSILLVAMWWGVGQLALFPGGIRLNFVYPAIAILLNFIAMTVLRIVREEQQRRAAEKNLRISEERYALAARGANDGLWDWDLITSRFYTSPRWHQMLGIAAEEARGLPEDWFNRTHADDVTTLRAALDAHLAGQSAHFEQEFRMRHADQSDRWMQARGLAVVDKVGKPYRFAGSMTDITDRKLAERQLLFDAFHSRLTGLPNRALLIDRINQAAQLWQPGSESDVIVLILDLDHFRNINETLGQAVGDQVLISLARNLEPALRPDDTLAHLGEDEFAVLRFAAGDVRGQLEQLLGALYQVMAEPISIEGREFEMSASIGYVFASQSAGESGDELLRDANLALYKAKTTGRNKAEPFEPAMHATAVKRFDLEADLRRAIAKGGELELFYQPIIDIQNDRMHGYEALLRWRHPTRGLVSPIDFIPLAEDTGLIVEIGRRCILEAARQIAAWTPPGGGMPPQVAVNVSGRQFAAEGLLDDIENALRITEIPPGSLKLEVTESLVMDNPERTVDLLKRIMAIGCKVSIDDFGTGYSSLSHLHRFPFNTLKIDRSFIVRMADSREGFEIVRVIASMAKVLERDVVAEGVEEQNQVTALRDMGVEFVQGYVFSKPLPAAEATAFLEKWRQKERDRGAGVAAS</sequence>
<feature type="transmembrane region" description="Helical" evidence="1">
    <location>
        <begin position="12"/>
        <end position="32"/>
    </location>
</feature>
<dbReference type="PROSITE" id="PS50887">
    <property type="entry name" value="GGDEF"/>
    <property type="match status" value="1"/>
</dbReference>
<keyword evidence="7" id="KW-1185">Reference proteome</keyword>
<dbReference type="CDD" id="cd01949">
    <property type="entry name" value="GGDEF"/>
    <property type="match status" value="1"/>
</dbReference>
<dbReference type="SUPFAM" id="SSF55785">
    <property type="entry name" value="PYP-like sensor domain (PAS domain)"/>
    <property type="match status" value="1"/>
</dbReference>
<dbReference type="PANTHER" id="PTHR44757:SF2">
    <property type="entry name" value="BIOFILM ARCHITECTURE MAINTENANCE PROTEIN MBAA"/>
    <property type="match status" value="1"/>
</dbReference>
<dbReference type="Pfam" id="PF00990">
    <property type="entry name" value="GGDEF"/>
    <property type="match status" value="1"/>
</dbReference>
<dbReference type="InterPro" id="IPR007890">
    <property type="entry name" value="CHASE2"/>
</dbReference>
<protein>
    <submittedName>
        <fullName evidence="6">EAL domain-containing protein</fullName>
    </submittedName>
</protein>
<evidence type="ECO:0000313" key="7">
    <source>
        <dbReference type="Proteomes" id="UP001230156"/>
    </source>
</evidence>
<evidence type="ECO:0000259" key="5">
    <source>
        <dbReference type="PROSITE" id="PS50887"/>
    </source>
</evidence>
<keyword evidence="1" id="KW-1133">Transmembrane helix</keyword>
<proteinExistence type="predicted"/>
<dbReference type="InterPro" id="IPR000700">
    <property type="entry name" value="PAS-assoc_C"/>
</dbReference>
<evidence type="ECO:0000313" key="6">
    <source>
        <dbReference type="EMBL" id="MDQ7247669.1"/>
    </source>
</evidence>
<dbReference type="SMART" id="SM00086">
    <property type="entry name" value="PAC"/>
    <property type="match status" value="1"/>
</dbReference>
<reference evidence="7" key="1">
    <citation type="submission" date="2023-08" db="EMBL/GenBank/DDBJ databases">
        <title>Rhodospirillaceae gen. nov., a novel taxon isolated from the Yangtze River Yuezi River estuary sludge.</title>
        <authorList>
            <person name="Ruan L."/>
        </authorList>
    </citation>
    <scope>NUCLEOTIDE SEQUENCE [LARGE SCALE GENOMIC DNA]</scope>
    <source>
        <strain evidence="7">R-7</strain>
    </source>
</reference>
<dbReference type="PROSITE" id="PS50112">
    <property type="entry name" value="PAS"/>
    <property type="match status" value="1"/>
</dbReference>
<name>A0ABU0YIX4_9PROT</name>
<dbReference type="SMART" id="SM00052">
    <property type="entry name" value="EAL"/>
    <property type="match status" value="1"/>
</dbReference>
<dbReference type="InterPro" id="IPR035919">
    <property type="entry name" value="EAL_sf"/>
</dbReference>
<feature type="transmembrane region" description="Helical" evidence="1">
    <location>
        <begin position="431"/>
        <end position="451"/>
    </location>
</feature>
<feature type="domain" description="PAC" evidence="3">
    <location>
        <begin position="543"/>
        <end position="595"/>
    </location>
</feature>
<dbReference type="InterPro" id="IPR052155">
    <property type="entry name" value="Biofilm_reg_signaling"/>
</dbReference>
<accession>A0ABU0YIX4</accession>
<dbReference type="InterPro" id="IPR035965">
    <property type="entry name" value="PAS-like_dom_sf"/>
</dbReference>
<evidence type="ECO:0000259" key="4">
    <source>
        <dbReference type="PROSITE" id="PS50883"/>
    </source>
</evidence>
<feature type="domain" description="PAS" evidence="2">
    <location>
        <begin position="467"/>
        <end position="539"/>
    </location>
</feature>
<dbReference type="Proteomes" id="UP001230156">
    <property type="component" value="Unassembled WGS sequence"/>
</dbReference>
<dbReference type="CDD" id="cd00130">
    <property type="entry name" value="PAS"/>
    <property type="match status" value="1"/>
</dbReference>
<evidence type="ECO:0000259" key="3">
    <source>
        <dbReference type="PROSITE" id="PS50113"/>
    </source>
</evidence>